<dbReference type="AlphaFoldDB" id="A0A0H1R5X6"/>
<dbReference type="Proteomes" id="UP000035489">
    <property type="component" value="Unassembled WGS sequence"/>
</dbReference>
<proteinExistence type="predicted"/>
<protein>
    <submittedName>
        <fullName evidence="2">Uncharacterized protein</fullName>
    </submittedName>
</protein>
<dbReference type="EMBL" id="LCYG01000073">
    <property type="protein sequence ID" value="KLK90645.1"/>
    <property type="molecule type" value="Genomic_DNA"/>
</dbReference>
<dbReference type="PATRIC" id="fig|1225564.3.peg.6385"/>
<sequence length="199" mass="21274">MFQVPALRFANVHRGLILGLSLSAVAGWGSFAVARHSSTEVERQLRDQIASLQQKQAQLLAERTKAQVALSEMAQLRAELGAARGEINRLSQPHQVQAELPPVRPDASGRSLRINEAGDDVSKIGSIGKTSTSEQDKAASAKLRQKQTRSEQNGAVRIAAQGAQKAAEKPRSDKAPTVVSELDTAALRQLTKSAGVPAR</sequence>
<accession>A0A0H1R5X6</accession>
<evidence type="ECO:0000313" key="2">
    <source>
        <dbReference type="EMBL" id="KLK90645.1"/>
    </source>
</evidence>
<name>A0A0H1R5X6_9HYPH</name>
<keyword evidence="3" id="KW-1185">Reference proteome</keyword>
<reference evidence="2 3" key="1">
    <citation type="submission" date="2015-05" db="EMBL/GenBank/DDBJ databases">
        <title>Draft genome sequence of Microvirga vignae strain BR3299, a novel nitrogen fixing bacteria isolated from Brazil semi-aired region.</title>
        <authorList>
            <person name="Zilli J.E."/>
            <person name="Passos S.R."/>
            <person name="Leite J."/>
            <person name="Baldani J.I."/>
            <person name="Xavier G.R."/>
            <person name="Rumjaneck N.G."/>
            <person name="Simoes-Araujo J.L."/>
        </authorList>
    </citation>
    <scope>NUCLEOTIDE SEQUENCE [LARGE SCALE GENOMIC DNA]</scope>
    <source>
        <strain evidence="2 3">BR3299</strain>
    </source>
</reference>
<evidence type="ECO:0000313" key="3">
    <source>
        <dbReference type="Proteomes" id="UP000035489"/>
    </source>
</evidence>
<organism evidence="2 3">
    <name type="scientific">Microvirga vignae</name>
    <dbReference type="NCBI Taxonomy" id="1225564"/>
    <lineage>
        <taxon>Bacteria</taxon>
        <taxon>Pseudomonadati</taxon>
        <taxon>Pseudomonadota</taxon>
        <taxon>Alphaproteobacteria</taxon>
        <taxon>Hyphomicrobiales</taxon>
        <taxon>Methylobacteriaceae</taxon>
        <taxon>Microvirga</taxon>
    </lineage>
</organism>
<gene>
    <name evidence="2" type="ORF">AA309_24515</name>
</gene>
<comment type="caution">
    <text evidence="2">The sequence shown here is derived from an EMBL/GenBank/DDBJ whole genome shotgun (WGS) entry which is preliminary data.</text>
</comment>
<feature type="region of interest" description="Disordered" evidence="1">
    <location>
        <begin position="90"/>
        <end position="178"/>
    </location>
</feature>
<evidence type="ECO:0000256" key="1">
    <source>
        <dbReference type="SAM" id="MobiDB-lite"/>
    </source>
</evidence>